<name>A0AAV3B2F4_PYXAD</name>
<evidence type="ECO:0000313" key="2">
    <source>
        <dbReference type="EMBL" id="DBA33069.1"/>
    </source>
</evidence>
<gene>
    <name evidence="2" type="ORF">GDO54_000801</name>
</gene>
<keyword evidence="1" id="KW-1133">Transmembrane helix</keyword>
<keyword evidence="3" id="KW-1185">Reference proteome</keyword>
<keyword evidence="1" id="KW-0472">Membrane</keyword>
<evidence type="ECO:0000256" key="1">
    <source>
        <dbReference type="SAM" id="Phobius"/>
    </source>
</evidence>
<sequence>MTGQMTELEYKVNDTTTSVSTPSMQIHGVVTFYSKIVSPLQMLFCLIEPTVLSIFFYCLWLVTKNRGNAIVVIKASLLVLSS</sequence>
<comment type="caution">
    <text evidence="2">The sequence shown here is derived from an EMBL/GenBank/DDBJ whole genome shotgun (WGS) entry which is preliminary data.</text>
</comment>
<dbReference type="AlphaFoldDB" id="A0AAV3B2F4"/>
<dbReference type="Proteomes" id="UP001181693">
    <property type="component" value="Unassembled WGS sequence"/>
</dbReference>
<dbReference type="EMBL" id="DYDO01000001">
    <property type="protein sequence ID" value="DBA33069.1"/>
    <property type="molecule type" value="Genomic_DNA"/>
</dbReference>
<evidence type="ECO:0000313" key="3">
    <source>
        <dbReference type="Proteomes" id="UP001181693"/>
    </source>
</evidence>
<organism evidence="2 3">
    <name type="scientific">Pyxicephalus adspersus</name>
    <name type="common">African bullfrog</name>
    <dbReference type="NCBI Taxonomy" id="30357"/>
    <lineage>
        <taxon>Eukaryota</taxon>
        <taxon>Metazoa</taxon>
        <taxon>Chordata</taxon>
        <taxon>Craniata</taxon>
        <taxon>Vertebrata</taxon>
        <taxon>Euteleostomi</taxon>
        <taxon>Amphibia</taxon>
        <taxon>Batrachia</taxon>
        <taxon>Anura</taxon>
        <taxon>Neobatrachia</taxon>
        <taxon>Ranoidea</taxon>
        <taxon>Pyxicephalidae</taxon>
        <taxon>Pyxicephalinae</taxon>
        <taxon>Pyxicephalus</taxon>
    </lineage>
</organism>
<protein>
    <submittedName>
        <fullName evidence="2">Uncharacterized protein</fullName>
    </submittedName>
</protein>
<accession>A0AAV3B2F4</accession>
<feature type="transmembrane region" description="Helical" evidence="1">
    <location>
        <begin position="40"/>
        <end position="62"/>
    </location>
</feature>
<reference evidence="2" key="1">
    <citation type="thesis" date="2020" institute="ProQuest LLC" country="789 East Eisenhower Parkway, Ann Arbor, MI, USA">
        <title>Comparative Genomics and Chromosome Evolution.</title>
        <authorList>
            <person name="Mudd A.B."/>
        </authorList>
    </citation>
    <scope>NUCLEOTIDE SEQUENCE</scope>
    <source>
        <strain evidence="2">1538</strain>
        <tissue evidence="2">Blood</tissue>
    </source>
</reference>
<proteinExistence type="predicted"/>
<keyword evidence="1" id="KW-0812">Transmembrane</keyword>